<organism evidence="9">
    <name type="scientific">Oryza barthii</name>
    <dbReference type="NCBI Taxonomy" id="65489"/>
    <lineage>
        <taxon>Eukaryota</taxon>
        <taxon>Viridiplantae</taxon>
        <taxon>Streptophyta</taxon>
        <taxon>Embryophyta</taxon>
        <taxon>Tracheophyta</taxon>
        <taxon>Spermatophyta</taxon>
        <taxon>Magnoliopsida</taxon>
        <taxon>Liliopsida</taxon>
        <taxon>Poales</taxon>
        <taxon>Poaceae</taxon>
        <taxon>BOP clade</taxon>
        <taxon>Oryzoideae</taxon>
        <taxon>Oryzeae</taxon>
        <taxon>Oryzinae</taxon>
        <taxon>Oryza</taxon>
    </lineage>
</organism>
<dbReference type="InterPro" id="IPR017853">
    <property type="entry name" value="GH"/>
</dbReference>
<dbReference type="SUPFAM" id="SSF51445">
    <property type="entry name" value="(Trans)glycosidases"/>
    <property type="match status" value="2"/>
</dbReference>
<dbReference type="InterPro" id="IPR012946">
    <property type="entry name" value="X8"/>
</dbReference>
<dbReference type="Pfam" id="PF07983">
    <property type="entry name" value="X8"/>
    <property type="match status" value="4"/>
</dbReference>
<accession>A0A0D3GS08</accession>
<evidence type="ECO:0000256" key="4">
    <source>
        <dbReference type="ARBA" id="ARBA00023157"/>
    </source>
</evidence>
<keyword evidence="4" id="KW-1015">Disulfide bond</keyword>
<dbReference type="FunFam" id="1.20.58.1040:FF:000004">
    <property type="entry name" value="O-Glycosyl hydrolase family 17 protein"/>
    <property type="match status" value="2"/>
</dbReference>
<evidence type="ECO:0000256" key="1">
    <source>
        <dbReference type="ARBA" id="ARBA00008773"/>
    </source>
</evidence>
<feature type="signal peptide" evidence="7">
    <location>
        <begin position="1"/>
        <end position="26"/>
    </location>
</feature>
<dbReference type="AlphaFoldDB" id="A0A0D3GS08"/>
<dbReference type="InterPro" id="IPR044965">
    <property type="entry name" value="Glyco_hydro_17_plant"/>
</dbReference>
<dbReference type="Proteomes" id="UP000026960">
    <property type="component" value="Chromosome 7"/>
</dbReference>
<dbReference type="Gramene" id="OBART07G17450.1">
    <property type="protein sequence ID" value="OBART07G17450.1"/>
    <property type="gene ID" value="OBART07G17450"/>
</dbReference>
<dbReference type="GO" id="GO:0005975">
    <property type="term" value="P:carbohydrate metabolic process"/>
    <property type="evidence" value="ECO:0007669"/>
    <property type="project" value="InterPro"/>
</dbReference>
<dbReference type="InterPro" id="IPR000490">
    <property type="entry name" value="Glyco_hydro_17"/>
</dbReference>
<evidence type="ECO:0000256" key="2">
    <source>
        <dbReference type="ARBA" id="ARBA00022729"/>
    </source>
</evidence>
<evidence type="ECO:0000256" key="6">
    <source>
        <dbReference type="RuleBase" id="RU004335"/>
    </source>
</evidence>
<reference evidence="9" key="2">
    <citation type="submission" date="2015-03" db="UniProtKB">
        <authorList>
            <consortium name="EnsemblPlants"/>
        </authorList>
    </citation>
    <scope>IDENTIFICATION</scope>
</reference>
<sequence length="1165" mass="123840">MALTHLLCSLLPATALLLLSISRTEAGEVGVCYGRDGDDLMDPPAVVNLLKENGITKVRIYDADPTVLRSLSNTGIKVMVALPNKDLASAGHDQGSALDWVKTNVVPYYNQGTQINGVAVGNEVFRQAPDLTPQLVPAMKNVQAALASLGLADIIKVSTPINFDAVNESFPPSKAVFQDNVAQSVMSPMIDFLQQTNSYLMVNFYPYIAWANSKGQISRGYATFGPNAGVVDPWSRITYYSLFDAQLDAVYYAINQVSGDSVRASMAQARWGHLTPRVPVEGSEGGHPSGGQLSKLTTQADAEVDVATKANAQAFNNGIIRRALFGASGMLDVSVYIFALFNENKKAGASVERNFGLFYPDGTKVYEVDFHGGGICPTKASWCVANLAVGNSRLQAALDWACNNGADCSAIQQGTPCFEPNTMVAHASFAFNDYYQRMGQANGTCDFAGAAYIVYQPSESICDPNPSWCIANPAVGDMRLQAALDYACGSCADCSAIQPGARCFEPNTKVAHASYAFNDYYQRVGRVSGSCDFGGAGSITYQAPEIGNCVLPPMLELDKEQSMAVSHLLHALIAAAALPLLLLPRAADAGEIGVCYGRDANNLIDPPAAVNLMKANGISVVRIFDAEPTVLNAMANTGIKVTVAIPNADLAAAGQDLRSATDWVTSNVVPYRSRGTLISGVAVGNEVFKQRPELTGTLVSAMRNVHRALENLNLANDVKVSTPIAFDALKQSSPPSAGEFKDEIAQSVMKPMINFLKQTGSFFMVNLYPFFAYVAQPDKISLEFATFRPNAGVLDGNTSIRYFSLFDAQLDAVYAAINRVSGGSLTVSMARRDGILSVQASESGHPSGGRFPLSSMLAAADTDSVATIANAQAYNNGLIRRVVSGASGMRDVSAYIFSLFNENEKPGPAIERNFGLFYPNGQKVYEVDFRGGGGGGACPTKTSWCVARTDVGSAALQSALDFACGNGADCSAIQQGSVCFEPNTLVAHASYAFNDYYQRKGQASGTCNFSGAASIVFKPSPSICDPNPSWCVAKSEVGDAQLQNALDYACGSCADCSAIQPGARCFDPDTKVAHATYAFNDFYQTTGRASGSCDFAGAASIINQQPKIGNCELPPNNAGTEQTAIEDQSTANLPATAWQPLACKPMKLSGARHLRGRWRIGNRIL</sequence>
<dbReference type="STRING" id="65489.A0A0D3GS08"/>
<dbReference type="GO" id="GO:0004553">
    <property type="term" value="F:hydrolase activity, hydrolyzing O-glycosyl compounds"/>
    <property type="evidence" value="ECO:0007669"/>
    <property type="project" value="InterPro"/>
</dbReference>
<dbReference type="FunFam" id="3.20.20.80:FF:000074">
    <property type="entry name" value="Hydrolase, hydrolyzing O-glycosyl compounds"/>
    <property type="match status" value="2"/>
</dbReference>
<name>A0A0D3GS08_9ORYZ</name>
<dbReference type="PaxDb" id="65489-OBART07G17450.1"/>
<dbReference type="PANTHER" id="PTHR32227">
    <property type="entry name" value="GLUCAN ENDO-1,3-BETA-GLUCOSIDASE BG1-RELATED-RELATED"/>
    <property type="match status" value="1"/>
</dbReference>
<dbReference type="SMART" id="SM00768">
    <property type="entry name" value="X8"/>
    <property type="match status" value="4"/>
</dbReference>
<feature type="chain" id="PRO_5002272782" description="X8 domain-containing protein" evidence="7">
    <location>
        <begin position="27"/>
        <end position="1165"/>
    </location>
</feature>
<dbReference type="Gene3D" id="3.20.20.80">
    <property type="entry name" value="Glycosidases"/>
    <property type="match status" value="2"/>
</dbReference>
<evidence type="ECO:0000256" key="5">
    <source>
        <dbReference type="ARBA" id="ARBA00023295"/>
    </source>
</evidence>
<dbReference type="HOGENOM" id="CLU_283353_0_0_1"/>
<keyword evidence="2 7" id="KW-0732">Signal</keyword>
<keyword evidence="5" id="KW-0326">Glycosidase</keyword>
<comment type="similarity">
    <text evidence="1 6">Belongs to the glycosyl hydrolase 17 family.</text>
</comment>
<evidence type="ECO:0000313" key="9">
    <source>
        <dbReference type="EnsemblPlants" id="OBART07G17450.1"/>
    </source>
</evidence>
<protein>
    <recommendedName>
        <fullName evidence="8">X8 domain-containing protein</fullName>
    </recommendedName>
</protein>
<feature type="domain" description="X8" evidence="8">
    <location>
        <begin position="381"/>
        <end position="464"/>
    </location>
</feature>
<dbReference type="FunFam" id="1.20.58.1040:FF:000006">
    <property type="entry name" value="Os07g0539400 protein"/>
    <property type="match status" value="2"/>
</dbReference>
<dbReference type="Gene3D" id="1.20.58.1040">
    <property type="match status" value="4"/>
</dbReference>
<feature type="domain" description="X8" evidence="8">
    <location>
        <begin position="943"/>
        <end position="1026"/>
    </location>
</feature>
<keyword evidence="3" id="KW-0378">Hydrolase</keyword>
<dbReference type="eggNOG" id="ENOG502QVK5">
    <property type="taxonomic scope" value="Eukaryota"/>
</dbReference>
<dbReference type="EnsemblPlants" id="OBART07G17450.1">
    <property type="protein sequence ID" value="OBART07G17450.1"/>
    <property type="gene ID" value="OBART07G17450"/>
</dbReference>
<evidence type="ECO:0000256" key="3">
    <source>
        <dbReference type="ARBA" id="ARBA00022801"/>
    </source>
</evidence>
<evidence type="ECO:0000259" key="8">
    <source>
        <dbReference type="SMART" id="SM00768"/>
    </source>
</evidence>
<proteinExistence type="inferred from homology"/>
<evidence type="ECO:0000313" key="10">
    <source>
        <dbReference type="Proteomes" id="UP000026960"/>
    </source>
</evidence>
<feature type="domain" description="X8" evidence="8">
    <location>
        <begin position="1029"/>
        <end position="1113"/>
    </location>
</feature>
<reference evidence="9" key="1">
    <citation type="journal article" date="2009" name="Rice">
        <title>De Novo Next Generation Sequencing of Plant Genomes.</title>
        <authorList>
            <person name="Rounsley S."/>
            <person name="Marri P.R."/>
            <person name="Yu Y."/>
            <person name="He R."/>
            <person name="Sisneros N."/>
            <person name="Goicoechea J.L."/>
            <person name="Lee S.J."/>
            <person name="Angelova A."/>
            <person name="Kudrna D."/>
            <person name="Luo M."/>
            <person name="Affourtit J."/>
            <person name="Desany B."/>
            <person name="Knight J."/>
            <person name="Niazi F."/>
            <person name="Egholm M."/>
            <person name="Wing R.A."/>
        </authorList>
    </citation>
    <scope>NUCLEOTIDE SEQUENCE [LARGE SCALE GENOMIC DNA]</scope>
    <source>
        <strain evidence="9">cv. IRGC 105608</strain>
    </source>
</reference>
<keyword evidence="10" id="KW-1185">Reference proteome</keyword>
<dbReference type="Pfam" id="PF00332">
    <property type="entry name" value="Glyco_hydro_17"/>
    <property type="match status" value="2"/>
</dbReference>
<evidence type="ECO:0000256" key="7">
    <source>
        <dbReference type="SAM" id="SignalP"/>
    </source>
</evidence>
<feature type="domain" description="X8" evidence="8">
    <location>
        <begin position="467"/>
        <end position="551"/>
    </location>
</feature>